<sequence length="137" mass="15296">MITDFALDAVHRYAFRFSQADVIDFARVTGDNNPLHLDADFAATTPFKRPIIHGMLGASVFTKVLGTEFPGYGSVYLGQTLEFLRPMFVDTDYEAVFTVKSLNPDKHTAEILGELRDLQTGKVTTRGVATLMHREKI</sequence>
<dbReference type="InterPro" id="IPR050965">
    <property type="entry name" value="UPF0336/Enoyl-CoA_hydratase"/>
</dbReference>
<evidence type="ECO:0000313" key="3">
    <source>
        <dbReference type="Proteomes" id="UP000700732"/>
    </source>
</evidence>
<comment type="caution">
    <text evidence="2">The sequence shown here is derived from an EMBL/GenBank/DDBJ whole genome shotgun (WGS) entry which is preliminary data.</text>
</comment>
<dbReference type="RefSeq" id="WP_186738279.1">
    <property type="nucleotide sequence ID" value="NZ_VFIA01000017.1"/>
</dbReference>
<evidence type="ECO:0000259" key="1">
    <source>
        <dbReference type="Pfam" id="PF01575"/>
    </source>
</evidence>
<dbReference type="EMBL" id="VFIA01000017">
    <property type="protein sequence ID" value="MBC3792505.1"/>
    <property type="molecule type" value="Genomic_DNA"/>
</dbReference>
<organism evidence="2 3">
    <name type="scientific">Spirosoma utsteinense</name>
    <dbReference type="NCBI Taxonomy" id="2585773"/>
    <lineage>
        <taxon>Bacteria</taxon>
        <taxon>Pseudomonadati</taxon>
        <taxon>Bacteroidota</taxon>
        <taxon>Cytophagia</taxon>
        <taxon>Cytophagales</taxon>
        <taxon>Cytophagaceae</taxon>
        <taxon>Spirosoma</taxon>
    </lineage>
</organism>
<accession>A0ABR6W9I9</accession>
<dbReference type="Proteomes" id="UP000700732">
    <property type="component" value="Unassembled WGS sequence"/>
</dbReference>
<dbReference type="Pfam" id="PF01575">
    <property type="entry name" value="MaoC_dehydratas"/>
    <property type="match status" value="1"/>
</dbReference>
<reference evidence="2 3" key="1">
    <citation type="submission" date="2019-06" db="EMBL/GenBank/DDBJ databases">
        <title>Spirosoma utsteinense sp. nov. isolated from Antarctic ice-free soils.</title>
        <authorList>
            <person name="Tahon G."/>
        </authorList>
    </citation>
    <scope>NUCLEOTIDE SEQUENCE [LARGE SCALE GENOMIC DNA]</scope>
    <source>
        <strain evidence="2 3">LMG 31447</strain>
    </source>
</reference>
<dbReference type="Gene3D" id="3.10.129.10">
    <property type="entry name" value="Hotdog Thioesterase"/>
    <property type="match status" value="1"/>
</dbReference>
<dbReference type="SUPFAM" id="SSF54637">
    <property type="entry name" value="Thioesterase/thiol ester dehydrase-isomerase"/>
    <property type="match status" value="1"/>
</dbReference>
<keyword evidence="3" id="KW-1185">Reference proteome</keyword>
<dbReference type="PANTHER" id="PTHR43437">
    <property type="entry name" value="HYDROXYACYL-THIOESTER DEHYDRATASE TYPE 2, MITOCHONDRIAL-RELATED"/>
    <property type="match status" value="1"/>
</dbReference>
<dbReference type="InterPro" id="IPR002539">
    <property type="entry name" value="MaoC-like_dom"/>
</dbReference>
<feature type="domain" description="MaoC-like" evidence="1">
    <location>
        <begin position="13"/>
        <end position="101"/>
    </location>
</feature>
<protein>
    <submittedName>
        <fullName evidence="2">Acyl dehydratase</fullName>
    </submittedName>
</protein>
<dbReference type="PANTHER" id="PTHR43437:SF3">
    <property type="entry name" value="HYDROXYACYL-THIOESTER DEHYDRATASE TYPE 2, MITOCHONDRIAL"/>
    <property type="match status" value="1"/>
</dbReference>
<gene>
    <name evidence="2" type="ORF">FH603_3019</name>
</gene>
<evidence type="ECO:0000313" key="2">
    <source>
        <dbReference type="EMBL" id="MBC3792505.1"/>
    </source>
</evidence>
<proteinExistence type="predicted"/>
<dbReference type="InterPro" id="IPR029069">
    <property type="entry name" value="HotDog_dom_sf"/>
</dbReference>
<dbReference type="CDD" id="cd03449">
    <property type="entry name" value="R_hydratase"/>
    <property type="match status" value="1"/>
</dbReference>
<name>A0ABR6W9I9_9BACT</name>